<sequence>MIEKIRIKNYRGIKSLEIDNLKKYNFFIGNNGSSKTTSLEAIFSAIPNDGSAIVLMANSRGMQVKLNNNNSFFYNSNINDNIEFTLNDDITTKISVKNTTYVNNNSLVNLNSYKQFLYNILVAKNDNGILFKSNIGIDVSNNIISPIKDETEKKLPEWEEYIEKYGRCFWISPLTKYKYGIAQITKEMIENKKKEYILKAIEFFEEDIDDIVSDGTEVLLSKKGVGKMLPLSSFGGGLSSALDIITCLFYDEITSIFIDEVETGLHYTNFPKFCEVLIEISTNKNIQFFITTHSDEFLKDFYNISVKKRNEDITTYRFQKIDSDIKIVYYPYERAIRALKDGWDIR</sequence>
<reference evidence="2 3" key="1">
    <citation type="submission" date="2015-09" db="EMBL/GenBank/DDBJ databases">
        <authorList>
            <person name="Jackson K.R."/>
            <person name="Lunt B.L."/>
            <person name="Fisher J.N.B."/>
            <person name="Gardner A.V."/>
            <person name="Bailey M.E."/>
            <person name="Deus L.M."/>
            <person name="Earl A.S."/>
            <person name="Gibby P.D."/>
            <person name="Hartmann K.A."/>
            <person name="Liu J.E."/>
            <person name="Manci A.M."/>
            <person name="Nielsen D.A."/>
            <person name="Solomon M.B."/>
            <person name="Breakwell D.P."/>
            <person name="Burnett S.H."/>
            <person name="Grose J.H."/>
        </authorList>
    </citation>
    <scope>NUCLEOTIDE SEQUENCE [LARGE SCALE GENOMIC DNA]</scope>
    <source>
        <strain evidence="2 3">KCOM 1279</strain>
    </source>
</reference>
<dbReference type="EMBL" id="CP012713">
    <property type="protein sequence ID" value="ALF18669.1"/>
    <property type="molecule type" value="Genomic_DNA"/>
</dbReference>
<dbReference type="InterPro" id="IPR027417">
    <property type="entry name" value="P-loop_NTPase"/>
</dbReference>
<dbReference type="PANTHER" id="PTHR43581">
    <property type="entry name" value="ATP/GTP PHOSPHATASE"/>
    <property type="match status" value="1"/>
</dbReference>
<accession>A0A0M3USN7</accession>
<dbReference type="Pfam" id="PF13175">
    <property type="entry name" value="AAA_15"/>
    <property type="match status" value="1"/>
</dbReference>
<evidence type="ECO:0000313" key="2">
    <source>
        <dbReference type="EMBL" id="ALF18669.1"/>
    </source>
</evidence>
<gene>
    <name evidence="2" type="ORF">RN98_11020</name>
</gene>
<dbReference type="InterPro" id="IPR041685">
    <property type="entry name" value="AAA_GajA/Old/RecF-like"/>
</dbReference>
<feature type="domain" description="Endonuclease GajA/Old nuclease/RecF-like AAA" evidence="1">
    <location>
        <begin position="1"/>
        <end position="297"/>
    </location>
</feature>
<proteinExistence type="predicted"/>
<evidence type="ECO:0000313" key="3">
    <source>
        <dbReference type="Proteomes" id="UP000063147"/>
    </source>
</evidence>
<name>A0A0M3USN7_9FUSO</name>
<dbReference type="PATRIC" id="fig|76859.3.peg.2228"/>
<dbReference type="RefSeq" id="WP_060676731.1">
    <property type="nucleotide sequence ID" value="NZ_CP012713.1"/>
</dbReference>
<dbReference type="AlphaFoldDB" id="A0A0M3USN7"/>
<evidence type="ECO:0000259" key="1">
    <source>
        <dbReference type="Pfam" id="PF13175"/>
    </source>
</evidence>
<protein>
    <recommendedName>
        <fullName evidence="1">Endonuclease GajA/Old nuclease/RecF-like AAA domain-containing protein</fullName>
    </recommendedName>
</protein>
<dbReference type="OrthoDB" id="5329090at2"/>
<dbReference type="PANTHER" id="PTHR43581:SF4">
    <property type="entry name" value="ATP_GTP PHOSPHATASE"/>
    <property type="match status" value="1"/>
</dbReference>
<dbReference type="Gene3D" id="3.40.50.300">
    <property type="entry name" value="P-loop containing nucleotide triphosphate hydrolases"/>
    <property type="match status" value="1"/>
</dbReference>
<dbReference type="SUPFAM" id="SSF52540">
    <property type="entry name" value="P-loop containing nucleoside triphosphate hydrolases"/>
    <property type="match status" value="1"/>
</dbReference>
<dbReference type="Proteomes" id="UP000063147">
    <property type="component" value="Chromosome"/>
</dbReference>
<dbReference type="InterPro" id="IPR051396">
    <property type="entry name" value="Bact_Antivir_Def_Nuclease"/>
</dbReference>
<organism evidence="2">
    <name type="scientific">Fusobacterium animalis</name>
    <dbReference type="NCBI Taxonomy" id="76859"/>
    <lineage>
        <taxon>Bacteria</taxon>
        <taxon>Fusobacteriati</taxon>
        <taxon>Fusobacteriota</taxon>
        <taxon>Fusobacteriia</taxon>
        <taxon>Fusobacteriales</taxon>
        <taxon>Fusobacteriaceae</taxon>
        <taxon>Fusobacterium</taxon>
    </lineage>
</organism>